<proteinExistence type="predicted"/>
<dbReference type="Pfam" id="PF07367">
    <property type="entry name" value="FB_lectin"/>
    <property type="match status" value="1"/>
</dbReference>
<protein>
    <submittedName>
        <fullName evidence="1">Fungal fruit body lectin</fullName>
    </submittedName>
</protein>
<accession>A0AAN7B341</accession>
<reference evidence="1" key="1">
    <citation type="journal article" date="2023" name="Mol. Phylogenet. Evol.">
        <title>Genome-scale phylogeny and comparative genomics of the fungal order Sordariales.</title>
        <authorList>
            <person name="Hensen N."/>
            <person name="Bonometti L."/>
            <person name="Westerberg I."/>
            <person name="Brannstrom I.O."/>
            <person name="Guillou S."/>
            <person name="Cros-Aarteil S."/>
            <person name="Calhoun S."/>
            <person name="Haridas S."/>
            <person name="Kuo A."/>
            <person name="Mondo S."/>
            <person name="Pangilinan J."/>
            <person name="Riley R."/>
            <person name="LaButti K."/>
            <person name="Andreopoulos B."/>
            <person name="Lipzen A."/>
            <person name="Chen C."/>
            <person name="Yan M."/>
            <person name="Daum C."/>
            <person name="Ng V."/>
            <person name="Clum A."/>
            <person name="Steindorff A."/>
            <person name="Ohm R.A."/>
            <person name="Martin F."/>
            <person name="Silar P."/>
            <person name="Natvig D.O."/>
            <person name="Lalanne C."/>
            <person name="Gautier V."/>
            <person name="Ament-Velasquez S.L."/>
            <person name="Kruys A."/>
            <person name="Hutchinson M.I."/>
            <person name="Powell A.J."/>
            <person name="Barry K."/>
            <person name="Miller A.N."/>
            <person name="Grigoriev I.V."/>
            <person name="Debuchy R."/>
            <person name="Gladieux P."/>
            <person name="Hiltunen Thoren M."/>
            <person name="Johannesson H."/>
        </authorList>
    </citation>
    <scope>NUCLEOTIDE SEQUENCE</scope>
    <source>
        <strain evidence="1">PSN293</strain>
    </source>
</reference>
<dbReference type="Proteomes" id="UP001301769">
    <property type="component" value="Unassembled WGS sequence"/>
</dbReference>
<reference evidence="1" key="2">
    <citation type="submission" date="2023-05" db="EMBL/GenBank/DDBJ databases">
        <authorList>
            <consortium name="Lawrence Berkeley National Laboratory"/>
            <person name="Steindorff A."/>
            <person name="Hensen N."/>
            <person name="Bonometti L."/>
            <person name="Westerberg I."/>
            <person name="Brannstrom I.O."/>
            <person name="Guillou S."/>
            <person name="Cros-Aarteil S."/>
            <person name="Calhoun S."/>
            <person name="Haridas S."/>
            <person name="Kuo A."/>
            <person name="Mondo S."/>
            <person name="Pangilinan J."/>
            <person name="Riley R."/>
            <person name="Labutti K."/>
            <person name="Andreopoulos B."/>
            <person name="Lipzen A."/>
            <person name="Chen C."/>
            <person name="Yanf M."/>
            <person name="Daum C."/>
            <person name="Ng V."/>
            <person name="Clum A."/>
            <person name="Ohm R."/>
            <person name="Martin F."/>
            <person name="Silar P."/>
            <person name="Natvig D."/>
            <person name="Lalanne C."/>
            <person name="Gautier V."/>
            <person name="Ament-Velasquez S.L."/>
            <person name="Kruys A."/>
            <person name="Hutchinson M.I."/>
            <person name="Powell A.J."/>
            <person name="Barry K."/>
            <person name="Miller A.N."/>
            <person name="Grigoriev I.V."/>
            <person name="Debuchy R."/>
            <person name="Gladieux P."/>
            <person name="Thoren M.H."/>
            <person name="Johannesson H."/>
        </authorList>
    </citation>
    <scope>NUCLEOTIDE SEQUENCE</scope>
    <source>
        <strain evidence="1">PSN293</strain>
    </source>
</reference>
<dbReference type="SUPFAM" id="SSF63724">
    <property type="entry name" value="Cytolysin/lectin"/>
    <property type="match status" value="1"/>
</dbReference>
<sequence>MSYTIAVQVFQTNQNAFFDVVEKTVFRNGTWAETNGTHVLTMGGSGTSGSLRFVAGTGENFIVTLGVHNYKPWGDIVTKLDPASQTGVVITPQYYESEWGGSPVQARVDARWKTLSSYEVTRDGRKYAFKYTVTDGNNLKVNIVIG</sequence>
<dbReference type="InterPro" id="IPR015926">
    <property type="entry name" value="Cytolysin/lectin"/>
</dbReference>
<dbReference type="EMBL" id="MU858160">
    <property type="protein sequence ID" value="KAK4210996.1"/>
    <property type="molecule type" value="Genomic_DNA"/>
</dbReference>
<dbReference type="Gene3D" id="2.60.270.20">
    <property type="entry name" value="Cytolysin/lectin"/>
    <property type="match status" value="1"/>
</dbReference>
<comment type="caution">
    <text evidence="1">The sequence shown here is derived from an EMBL/GenBank/DDBJ whole genome shotgun (WGS) entry which is preliminary data.</text>
</comment>
<dbReference type="AlphaFoldDB" id="A0AAN7B341"/>
<organism evidence="1 2">
    <name type="scientific">Rhypophila decipiens</name>
    <dbReference type="NCBI Taxonomy" id="261697"/>
    <lineage>
        <taxon>Eukaryota</taxon>
        <taxon>Fungi</taxon>
        <taxon>Dikarya</taxon>
        <taxon>Ascomycota</taxon>
        <taxon>Pezizomycotina</taxon>
        <taxon>Sordariomycetes</taxon>
        <taxon>Sordariomycetidae</taxon>
        <taxon>Sordariales</taxon>
        <taxon>Naviculisporaceae</taxon>
        <taxon>Rhypophila</taxon>
    </lineage>
</organism>
<dbReference type="InterPro" id="IPR009960">
    <property type="entry name" value="Fruit_body_lectin_fun"/>
</dbReference>
<gene>
    <name evidence="1" type="ORF">QBC37DRAFT_291322</name>
</gene>
<evidence type="ECO:0000313" key="1">
    <source>
        <dbReference type="EMBL" id="KAK4210996.1"/>
    </source>
</evidence>
<name>A0AAN7B341_9PEZI</name>
<evidence type="ECO:0000313" key="2">
    <source>
        <dbReference type="Proteomes" id="UP001301769"/>
    </source>
</evidence>
<keyword evidence="2" id="KW-1185">Reference proteome</keyword>